<evidence type="ECO:0000256" key="9">
    <source>
        <dbReference type="PIRSR" id="PIRSR038928-2"/>
    </source>
</evidence>
<dbReference type="GO" id="GO:0042744">
    <property type="term" value="P:hydrogen peroxide catabolic process"/>
    <property type="evidence" value="ECO:0007669"/>
    <property type="project" value="UniProtKB-KW"/>
</dbReference>
<gene>
    <name evidence="13" type="ORF">L9F63_020227</name>
</gene>
<dbReference type="PROSITE" id="PS00437">
    <property type="entry name" value="CATALASE_1"/>
    <property type="match status" value="1"/>
</dbReference>
<evidence type="ECO:0000256" key="7">
    <source>
        <dbReference type="ARBA" id="ARBA00023324"/>
    </source>
</evidence>
<evidence type="ECO:0000313" key="13">
    <source>
        <dbReference type="EMBL" id="KAJ9586128.1"/>
    </source>
</evidence>
<dbReference type="GO" id="GO:0020037">
    <property type="term" value="F:heme binding"/>
    <property type="evidence" value="ECO:0007669"/>
    <property type="project" value="InterPro"/>
</dbReference>
<dbReference type="PRINTS" id="PR00067">
    <property type="entry name" value="CATALASE"/>
</dbReference>
<comment type="similarity">
    <text evidence="1 10">Belongs to the catalase family.</text>
</comment>
<evidence type="ECO:0000256" key="4">
    <source>
        <dbReference type="ARBA" id="ARBA00022723"/>
    </source>
</evidence>
<dbReference type="EC" id="1.11.1.6" evidence="10"/>
<comment type="caution">
    <text evidence="13">The sequence shown here is derived from an EMBL/GenBank/DDBJ whole genome shotgun (WGS) entry which is preliminary data.</text>
</comment>
<keyword evidence="7 10" id="KW-0376">Hydrogen peroxide</keyword>
<dbReference type="GO" id="GO:0004096">
    <property type="term" value="F:catalase activity"/>
    <property type="evidence" value="ECO:0007669"/>
    <property type="project" value="UniProtKB-EC"/>
</dbReference>
<feature type="active site" evidence="8">
    <location>
        <position position="135"/>
    </location>
</feature>
<dbReference type="PANTHER" id="PTHR11465:SF9">
    <property type="entry name" value="CATALASE"/>
    <property type="match status" value="1"/>
</dbReference>
<dbReference type="AlphaFoldDB" id="A0AAD7ZT13"/>
<name>A0AAD7ZT13_DIPPU</name>
<reference evidence="13" key="2">
    <citation type="submission" date="2023-05" db="EMBL/GenBank/DDBJ databases">
        <authorList>
            <person name="Fouks B."/>
        </authorList>
    </citation>
    <scope>NUCLEOTIDE SEQUENCE</scope>
    <source>
        <strain evidence="13">Stay&amp;Tobe</strain>
        <tissue evidence="13">Testes</tissue>
    </source>
</reference>
<dbReference type="InterPro" id="IPR024708">
    <property type="entry name" value="Catalase_AS"/>
</dbReference>
<dbReference type="GO" id="GO:0005739">
    <property type="term" value="C:mitochondrion"/>
    <property type="evidence" value="ECO:0007669"/>
    <property type="project" value="TreeGrafter"/>
</dbReference>
<evidence type="ECO:0000256" key="1">
    <source>
        <dbReference type="ARBA" id="ARBA00005329"/>
    </source>
</evidence>
<dbReference type="PANTHER" id="PTHR11465">
    <property type="entry name" value="CATALASE"/>
    <property type="match status" value="1"/>
</dbReference>
<evidence type="ECO:0000313" key="14">
    <source>
        <dbReference type="Proteomes" id="UP001233999"/>
    </source>
</evidence>
<feature type="domain" description="Catalase core" evidence="12">
    <location>
        <begin position="88"/>
        <end position="451"/>
    </location>
</feature>
<dbReference type="Gene3D" id="2.40.180.10">
    <property type="entry name" value="Catalase core domain"/>
    <property type="match status" value="2"/>
</dbReference>
<dbReference type="GO" id="GO:0046872">
    <property type="term" value="F:metal ion binding"/>
    <property type="evidence" value="ECO:0007669"/>
    <property type="project" value="UniProtKB-KW"/>
</dbReference>
<comment type="function">
    <text evidence="11">Catalyzes the degradation of hydrogen peroxide (H(2)O(2)) generated by peroxisomal oxidases to water and oxygen, thereby protecting cells from the toxic effects of hydrogen peroxide.</text>
</comment>
<keyword evidence="3 9" id="KW-0349">Heme</keyword>
<dbReference type="Pfam" id="PF06628">
    <property type="entry name" value="Catalase-rel"/>
    <property type="match status" value="1"/>
</dbReference>
<dbReference type="InterPro" id="IPR020835">
    <property type="entry name" value="Catalase_sf"/>
</dbReference>
<feature type="active site" evidence="8">
    <location>
        <position position="211"/>
    </location>
</feature>
<dbReference type="EMBL" id="JASPKZ010007203">
    <property type="protein sequence ID" value="KAJ9586128.1"/>
    <property type="molecule type" value="Genomic_DNA"/>
</dbReference>
<reference evidence="13" key="1">
    <citation type="journal article" date="2023" name="IScience">
        <title>Live-bearing cockroach genome reveals convergent evolutionary mechanisms linked to viviparity in insects and beyond.</title>
        <authorList>
            <person name="Fouks B."/>
            <person name="Harrison M.C."/>
            <person name="Mikhailova A.A."/>
            <person name="Marchal E."/>
            <person name="English S."/>
            <person name="Carruthers M."/>
            <person name="Jennings E.C."/>
            <person name="Chiamaka E.L."/>
            <person name="Frigard R.A."/>
            <person name="Pippel M."/>
            <person name="Attardo G.M."/>
            <person name="Benoit J.B."/>
            <person name="Bornberg-Bauer E."/>
            <person name="Tobe S.S."/>
        </authorList>
    </citation>
    <scope>NUCLEOTIDE SEQUENCE</scope>
    <source>
        <strain evidence="13">Stay&amp;Tobe</strain>
    </source>
</reference>
<keyword evidence="2 10" id="KW-0575">Peroxidase</keyword>
<dbReference type="InterPro" id="IPR018028">
    <property type="entry name" value="Catalase"/>
</dbReference>
<evidence type="ECO:0000256" key="6">
    <source>
        <dbReference type="ARBA" id="ARBA00023004"/>
    </source>
</evidence>
<evidence type="ECO:0000259" key="12">
    <source>
        <dbReference type="SMART" id="SM01060"/>
    </source>
</evidence>
<evidence type="ECO:0000256" key="10">
    <source>
        <dbReference type="RuleBase" id="RU000498"/>
    </source>
</evidence>
<dbReference type="GO" id="GO:0005777">
    <property type="term" value="C:peroxisome"/>
    <property type="evidence" value="ECO:0007669"/>
    <property type="project" value="TreeGrafter"/>
</dbReference>
<feature type="binding site" description="axial binding residue" evidence="9">
    <location>
        <position position="396"/>
    </location>
    <ligand>
        <name>heme</name>
        <dbReference type="ChEBI" id="CHEBI:30413"/>
    </ligand>
    <ligandPart>
        <name>Fe</name>
        <dbReference type="ChEBI" id="CHEBI:18248"/>
    </ligandPart>
</feature>
<comment type="cofactor">
    <cofactor evidence="9">
        <name>heme</name>
        <dbReference type="ChEBI" id="CHEBI:30413"/>
    </cofactor>
</comment>
<accession>A0AAD7ZT13</accession>
<dbReference type="PIRSF" id="PIRSF038928">
    <property type="entry name" value="Catalase_clade1-3"/>
    <property type="match status" value="1"/>
</dbReference>
<dbReference type="GO" id="GO:0042542">
    <property type="term" value="P:response to hydrogen peroxide"/>
    <property type="evidence" value="ECO:0007669"/>
    <property type="project" value="TreeGrafter"/>
</dbReference>
<feature type="non-terminal residue" evidence="13">
    <location>
        <position position="1"/>
    </location>
</feature>
<protein>
    <recommendedName>
        <fullName evidence="10">Catalase</fullName>
        <ecNumber evidence="10">1.11.1.6</ecNumber>
    </recommendedName>
</protein>
<dbReference type="SMART" id="SM01060">
    <property type="entry name" value="Catalase"/>
    <property type="match status" value="1"/>
</dbReference>
<dbReference type="PROSITE" id="PS00438">
    <property type="entry name" value="CATALASE_2"/>
    <property type="match status" value="1"/>
</dbReference>
<dbReference type="InterPro" id="IPR010582">
    <property type="entry name" value="Catalase_immune_responsive"/>
</dbReference>
<evidence type="ECO:0000256" key="2">
    <source>
        <dbReference type="ARBA" id="ARBA00022559"/>
    </source>
</evidence>
<evidence type="ECO:0000256" key="8">
    <source>
        <dbReference type="PIRSR" id="PIRSR038928-1"/>
    </source>
</evidence>
<dbReference type="InterPro" id="IPR002226">
    <property type="entry name" value="Catalase_haem_BS"/>
</dbReference>
<keyword evidence="14" id="KW-1185">Reference proteome</keyword>
<comment type="catalytic activity">
    <reaction evidence="10">
        <text>2 H2O2 = O2 + 2 H2O</text>
        <dbReference type="Rhea" id="RHEA:20309"/>
        <dbReference type="ChEBI" id="CHEBI:15377"/>
        <dbReference type="ChEBI" id="CHEBI:15379"/>
        <dbReference type="ChEBI" id="CHEBI:16240"/>
        <dbReference type="EC" id="1.11.1.6"/>
    </reaction>
</comment>
<evidence type="ECO:0000256" key="11">
    <source>
        <dbReference type="RuleBase" id="RU004142"/>
    </source>
</evidence>
<keyword evidence="5 10" id="KW-0560">Oxidoreductase</keyword>
<evidence type="ECO:0000256" key="3">
    <source>
        <dbReference type="ARBA" id="ARBA00022617"/>
    </source>
</evidence>
<proteinExistence type="inferred from homology"/>
<dbReference type="Pfam" id="PF00199">
    <property type="entry name" value="Catalase"/>
    <property type="match status" value="1"/>
</dbReference>
<evidence type="ECO:0000256" key="5">
    <source>
        <dbReference type="ARBA" id="ARBA00023002"/>
    </source>
</evidence>
<keyword evidence="4 9" id="KW-0479">Metal-binding</keyword>
<dbReference type="InterPro" id="IPR011614">
    <property type="entry name" value="Catalase_core"/>
</dbReference>
<sequence>VAVVCNWHFFQTCLPQLQWASSVAISPSRTSEWGDNLRPESFTVLNSTVTDIHQALKGFSYELLSSSDPVGDQLLVYKQTNHEENRIVTGYGVPVDNMAATLTAGYHGPVLLQDVIFLDSMAHFTRERIPERVVHAKGAGAFGYFEVTHDITKYTKAVVFSEIGKKTPITVRFSFVTGETGSADTTRFQKGSTWLSIRFYTEDGLWDLVGNNTPIFFIRDPILFPLVIHSQKRNPKTNIKDANMYWDFISLRPECTHQAMITFSDRGIPDGYRFMHGYGSHTFKMVNHHQEPVYVKFHYRSGTSIMQLKRNYPTWSFYIQVMTFHEAEKFRWNPFDLTKVWPQDDYPLIPVGKLVLNKNPNNYHTDVEQIGFSPAHMIPGIEPSPDKMLHGRLFAYSDTQRYRLGPNYLQLPVNRAFKTEIRNFQRDGAQTYTNNQGGAPNYYPNSFDGLKNDPNAAISRYNTSGDVARYNSGDEDNFSQPQLFWRNVLKPDERERMVQNIVNNLKDAADFIQDRTVKMFSEVDPEFGFMLSDGLSKLANNDKSYQFHF</sequence>
<dbReference type="PROSITE" id="PS51402">
    <property type="entry name" value="CATALASE_3"/>
    <property type="match status" value="1"/>
</dbReference>
<organism evidence="13 14">
    <name type="scientific">Diploptera punctata</name>
    <name type="common">Pacific beetle cockroach</name>
    <dbReference type="NCBI Taxonomy" id="6984"/>
    <lineage>
        <taxon>Eukaryota</taxon>
        <taxon>Metazoa</taxon>
        <taxon>Ecdysozoa</taxon>
        <taxon>Arthropoda</taxon>
        <taxon>Hexapoda</taxon>
        <taxon>Insecta</taxon>
        <taxon>Pterygota</taxon>
        <taxon>Neoptera</taxon>
        <taxon>Polyneoptera</taxon>
        <taxon>Dictyoptera</taxon>
        <taxon>Blattodea</taxon>
        <taxon>Blaberoidea</taxon>
        <taxon>Blaberidae</taxon>
        <taxon>Diplopterinae</taxon>
        <taxon>Diploptera</taxon>
    </lineage>
</organism>
<keyword evidence="6 9" id="KW-0408">Iron</keyword>
<dbReference type="SUPFAM" id="SSF56634">
    <property type="entry name" value="Heme-dependent catalase-like"/>
    <property type="match status" value="1"/>
</dbReference>
<dbReference type="InterPro" id="IPR024711">
    <property type="entry name" value="Catalase_clade1/3"/>
</dbReference>
<dbReference type="Proteomes" id="UP001233999">
    <property type="component" value="Unassembled WGS sequence"/>
</dbReference>